<comment type="caution">
    <text evidence="6">The sequence shown here is derived from an EMBL/GenBank/DDBJ whole genome shotgun (WGS) entry which is preliminary data.</text>
</comment>
<feature type="domain" description="Calcineurin-like phosphoesterase" evidence="5">
    <location>
        <begin position="1"/>
        <end position="195"/>
    </location>
</feature>
<evidence type="ECO:0000256" key="3">
    <source>
        <dbReference type="ARBA" id="ARBA00023004"/>
    </source>
</evidence>
<reference evidence="6 7" key="1">
    <citation type="submission" date="2018-06" db="EMBL/GenBank/DDBJ databases">
        <title>Genomic Encyclopedia of Type Strains, Phase III (KMG-III): the genomes of soil and plant-associated and newly described type strains.</title>
        <authorList>
            <person name="Whitman W."/>
        </authorList>
    </citation>
    <scope>NUCLEOTIDE SEQUENCE [LARGE SCALE GENOMIC DNA]</scope>
    <source>
        <strain evidence="6 7">CECT 9025</strain>
    </source>
</reference>
<evidence type="ECO:0000313" key="7">
    <source>
        <dbReference type="Proteomes" id="UP000248311"/>
    </source>
</evidence>
<dbReference type="EMBL" id="QJTE01000002">
    <property type="protein sequence ID" value="PYE84884.1"/>
    <property type="molecule type" value="Genomic_DNA"/>
</dbReference>
<evidence type="ECO:0000256" key="4">
    <source>
        <dbReference type="ARBA" id="ARBA00025742"/>
    </source>
</evidence>
<evidence type="ECO:0000259" key="5">
    <source>
        <dbReference type="Pfam" id="PF00149"/>
    </source>
</evidence>
<dbReference type="PANTHER" id="PTHR42988:SF2">
    <property type="entry name" value="CYCLIC NUCLEOTIDE PHOSPHODIESTERASE CBUA0032-RELATED"/>
    <property type="match status" value="1"/>
</dbReference>
<accession>A0A318T3R7</accession>
<keyword evidence="7" id="KW-1185">Reference proteome</keyword>
<keyword evidence="1" id="KW-0479">Metal-binding</keyword>
<evidence type="ECO:0000256" key="2">
    <source>
        <dbReference type="ARBA" id="ARBA00022801"/>
    </source>
</evidence>
<dbReference type="Gene3D" id="3.60.21.10">
    <property type="match status" value="1"/>
</dbReference>
<evidence type="ECO:0000313" key="6">
    <source>
        <dbReference type="EMBL" id="PYE84884.1"/>
    </source>
</evidence>
<dbReference type="Pfam" id="PF00149">
    <property type="entry name" value="Metallophos"/>
    <property type="match status" value="1"/>
</dbReference>
<keyword evidence="2" id="KW-0378">Hydrolase</keyword>
<dbReference type="Proteomes" id="UP000248311">
    <property type="component" value="Unassembled WGS sequence"/>
</dbReference>
<dbReference type="AlphaFoldDB" id="A0A318T3R7"/>
<organism evidence="6 7">
    <name type="scientific">Pseudoroseicyclus aestuarii</name>
    <dbReference type="NCBI Taxonomy" id="1795041"/>
    <lineage>
        <taxon>Bacteria</taxon>
        <taxon>Pseudomonadati</taxon>
        <taxon>Pseudomonadota</taxon>
        <taxon>Alphaproteobacteria</taxon>
        <taxon>Rhodobacterales</taxon>
        <taxon>Paracoccaceae</taxon>
        <taxon>Pseudoroseicyclus</taxon>
    </lineage>
</organism>
<dbReference type="RefSeq" id="WP_110813923.1">
    <property type="nucleotide sequence ID" value="NZ_QJTE01000002.1"/>
</dbReference>
<dbReference type="InterPro" id="IPR050884">
    <property type="entry name" value="CNP_phosphodiesterase-III"/>
</dbReference>
<dbReference type="GO" id="GO:0046872">
    <property type="term" value="F:metal ion binding"/>
    <property type="evidence" value="ECO:0007669"/>
    <property type="project" value="UniProtKB-KW"/>
</dbReference>
<dbReference type="GO" id="GO:0016787">
    <property type="term" value="F:hydrolase activity"/>
    <property type="evidence" value="ECO:0007669"/>
    <property type="project" value="UniProtKB-KW"/>
</dbReference>
<dbReference type="PANTHER" id="PTHR42988">
    <property type="entry name" value="PHOSPHOHYDROLASE"/>
    <property type="match status" value="1"/>
</dbReference>
<sequence length="267" mass="28809">MRVLHLTDLHLSAGDDPGLDADTGASMDRALEAMRRIDPAPDFAVLSGDLTNRGDEGSYALLAERLEGIGVPLILALGNHDKRPAFRAVFTGYPGGGEDPLDYDMVLAGHHVITLDTSEPGRTGGTLEDAQLEGLEATLARHPELPKLLVLHHMPKLDPRRPADWTSLDAATSDRLAALLAPHEVTAILSGHVHANRVALWHGIPVVITMGQHATIDPLEREALRIVPGTGLALCDLLPHGLSVTYIPLHPAETMRLIPRERLQALR</sequence>
<dbReference type="InterPro" id="IPR029052">
    <property type="entry name" value="Metallo-depent_PP-like"/>
</dbReference>
<name>A0A318T3R7_9RHOB</name>
<proteinExistence type="inferred from homology"/>
<protein>
    <submittedName>
        <fullName evidence="6">Calcineurin-like phosphoesterase family protein</fullName>
    </submittedName>
</protein>
<dbReference type="SUPFAM" id="SSF56300">
    <property type="entry name" value="Metallo-dependent phosphatases"/>
    <property type="match status" value="1"/>
</dbReference>
<keyword evidence="3" id="KW-0408">Iron</keyword>
<evidence type="ECO:0000256" key="1">
    <source>
        <dbReference type="ARBA" id="ARBA00022723"/>
    </source>
</evidence>
<gene>
    <name evidence="6" type="ORF">DFP88_102688</name>
</gene>
<comment type="similarity">
    <text evidence="4">Belongs to the cyclic nucleotide phosphodiesterase class-III family.</text>
</comment>
<dbReference type="OrthoDB" id="651281at2"/>
<dbReference type="InterPro" id="IPR004843">
    <property type="entry name" value="Calcineurin-like_PHP"/>
</dbReference>